<accession>A0A1R3GR47</accession>
<dbReference type="Proteomes" id="UP000188268">
    <property type="component" value="Unassembled WGS sequence"/>
</dbReference>
<keyword evidence="3" id="KW-1185">Reference proteome</keyword>
<dbReference type="STRING" id="210143.A0A1R3GR47"/>
<sequence length="105" mass="11974">MGGGRLVDENMIVLRKRIHETKVIERNYEPPADWMEWEKRYYTSYDSIICDVLGVLQSQLMNTRPSLALGMLALVTLSVPTSAAFMFFHFMEMAKGVVASGIHMM</sequence>
<keyword evidence="1" id="KW-0472">Membrane</keyword>
<reference evidence="2 3" key="1">
    <citation type="submission" date="2013-09" db="EMBL/GenBank/DDBJ databases">
        <title>Corchorus capsularis genome sequencing.</title>
        <authorList>
            <person name="Alam M."/>
            <person name="Haque M.S."/>
            <person name="Islam M.S."/>
            <person name="Emdad E.M."/>
            <person name="Islam M.M."/>
            <person name="Ahmed B."/>
            <person name="Halim A."/>
            <person name="Hossen Q.M.M."/>
            <person name="Hossain M.Z."/>
            <person name="Ahmed R."/>
            <person name="Khan M.M."/>
            <person name="Islam R."/>
            <person name="Rashid M.M."/>
            <person name="Khan S.A."/>
            <person name="Rahman M.S."/>
            <person name="Alam M."/>
        </authorList>
    </citation>
    <scope>NUCLEOTIDE SEQUENCE [LARGE SCALE GENOMIC DNA]</scope>
    <source>
        <strain evidence="3">cv. CVL-1</strain>
        <tissue evidence="2">Whole seedling</tissue>
    </source>
</reference>
<gene>
    <name evidence="2" type="ORF">CCACVL1_24053</name>
</gene>
<dbReference type="PANTHER" id="PTHR33782">
    <property type="entry name" value="OS01G0121600 PROTEIN"/>
    <property type="match status" value="1"/>
</dbReference>
<keyword evidence="1" id="KW-0812">Transmembrane</keyword>
<dbReference type="OrthoDB" id="672819at2759"/>
<dbReference type="EMBL" id="AWWV01013690">
    <property type="protein sequence ID" value="OMO60541.1"/>
    <property type="molecule type" value="Genomic_DNA"/>
</dbReference>
<protein>
    <submittedName>
        <fullName evidence="2">Uncharacterized protein</fullName>
    </submittedName>
</protein>
<dbReference type="AlphaFoldDB" id="A0A1R3GR47"/>
<dbReference type="Gramene" id="OMO60541">
    <property type="protein sequence ID" value="OMO60541"/>
    <property type="gene ID" value="CCACVL1_24053"/>
</dbReference>
<dbReference type="PANTHER" id="PTHR33782:SF5">
    <property type="entry name" value="MEDIATOR OF RNA POLYMERASE II TRANSCRIPTION SUBUNIT"/>
    <property type="match status" value="1"/>
</dbReference>
<evidence type="ECO:0000256" key="1">
    <source>
        <dbReference type="SAM" id="Phobius"/>
    </source>
</evidence>
<comment type="caution">
    <text evidence="2">The sequence shown here is derived from an EMBL/GenBank/DDBJ whole genome shotgun (WGS) entry which is preliminary data.</text>
</comment>
<dbReference type="OMA" id="AISQFPA"/>
<proteinExistence type="predicted"/>
<name>A0A1R3GR47_COCAP</name>
<evidence type="ECO:0000313" key="3">
    <source>
        <dbReference type="Proteomes" id="UP000188268"/>
    </source>
</evidence>
<evidence type="ECO:0000313" key="2">
    <source>
        <dbReference type="EMBL" id="OMO60541.1"/>
    </source>
</evidence>
<organism evidence="2 3">
    <name type="scientific">Corchorus capsularis</name>
    <name type="common">Jute</name>
    <dbReference type="NCBI Taxonomy" id="210143"/>
    <lineage>
        <taxon>Eukaryota</taxon>
        <taxon>Viridiplantae</taxon>
        <taxon>Streptophyta</taxon>
        <taxon>Embryophyta</taxon>
        <taxon>Tracheophyta</taxon>
        <taxon>Spermatophyta</taxon>
        <taxon>Magnoliopsida</taxon>
        <taxon>eudicotyledons</taxon>
        <taxon>Gunneridae</taxon>
        <taxon>Pentapetalae</taxon>
        <taxon>rosids</taxon>
        <taxon>malvids</taxon>
        <taxon>Malvales</taxon>
        <taxon>Malvaceae</taxon>
        <taxon>Grewioideae</taxon>
        <taxon>Apeibeae</taxon>
        <taxon>Corchorus</taxon>
    </lineage>
</organism>
<keyword evidence="1" id="KW-1133">Transmembrane helix</keyword>
<feature type="transmembrane region" description="Helical" evidence="1">
    <location>
        <begin position="67"/>
        <end position="88"/>
    </location>
</feature>